<dbReference type="PANTHER" id="PTHR16717">
    <property type="entry name" value="CYTOCHROME C OXIDASE POLYPEPTIDE VIII"/>
    <property type="match status" value="1"/>
</dbReference>
<gene>
    <name evidence="11" type="ORF">EI555_020740</name>
</gene>
<comment type="pathway">
    <text evidence="2 10">Energy metabolism; oxidative phosphorylation.</text>
</comment>
<dbReference type="AlphaFoldDB" id="A0A4U1FN30"/>
<evidence type="ECO:0000256" key="5">
    <source>
        <dbReference type="ARBA" id="ARBA00022792"/>
    </source>
</evidence>
<evidence type="ECO:0000256" key="9">
    <source>
        <dbReference type="ARBA" id="ARBA00023136"/>
    </source>
</evidence>
<comment type="caution">
    <text evidence="11">The sequence shown here is derived from an EMBL/GenBank/DDBJ whole genome shotgun (WGS) entry which is preliminary data.</text>
</comment>
<dbReference type="PANTHER" id="PTHR16717:SF2">
    <property type="entry name" value="CYTOCHROME C OXIDASE SUBUNIT 8C, MITOCHONDRIAL"/>
    <property type="match status" value="1"/>
</dbReference>
<dbReference type="InterPro" id="IPR036548">
    <property type="entry name" value="Cyt_c_oxidase_su8_sf"/>
</dbReference>
<evidence type="ECO:0000256" key="4">
    <source>
        <dbReference type="ARBA" id="ARBA00022692"/>
    </source>
</evidence>
<keyword evidence="6 10" id="KW-0809">Transit peptide</keyword>
<keyword evidence="8 10" id="KW-0496">Mitochondrion</keyword>
<keyword evidence="7 10" id="KW-1133">Transmembrane helix</keyword>
<proteinExistence type="inferred from homology"/>
<comment type="function">
    <text evidence="10">Component of the cytochrome c oxidase, the last enzyme in the mitochondrial electron transport chain which drives oxidative phosphorylation. The respiratory chain contains 3 multisubunit complexes succinate dehydrogenase (complex II, CII), ubiquinol-cytochrome c oxidoreductase (cytochrome b-c1 complex, complex III, CIII) and cytochrome c oxidase (complex IV, CIV), that cooperate to transfer electrons derived from NADH and succinate to molecular oxygen, creating an electrochemical gradient over the inner membrane that drives transmembrane transport and the ATP synthase. Cytochrome c oxidase is the component of the respiratory chain that catalyzes the reduction of oxygen to water. Electrons originating from reduced cytochrome c in the intermembrane space (IMS) are transferred via the dinuclear copper A center (CU(A)) of subunit 2 and heme A of subunit 1 to the active site in subunit 1, a binuclear center (BNC) formed by heme A3 and copper B (CU(B)). The BNC reduces molecular oxygen to 2 water molecules using 4 electrons from cytochrome c in the IMS and 4 protons from the mitochondrial matrix.</text>
</comment>
<dbReference type="UniPathway" id="UPA00705"/>
<dbReference type="GO" id="GO:0045277">
    <property type="term" value="C:respiratory chain complex IV"/>
    <property type="evidence" value="ECO:0007669"/>
    <property type="project" value="UniProtKB-UniRule"/>
</dbReference>
<evidence type="ECO:0000313" key="12">
    <source>
        <dbReference type="Proteomes" id="UP000308365"/>
    </source>
</evidence>
<evidence type="ECO:0000256" key="1">
    <source>
        <dbReference type="ARBA" id="ARBA00004434"/>
    </source>
</evidence>
<dbReference type="Gene3D" id="4.10.81.10">
    <property type="entry name" value="Cytochrome c oxidase, subunit 8"/>
    <property type="match status" value="1"/>
</dbReference>
<dbReference type="Pfam" id="PF02285">
    <property type="entry name" value="COX8"/>
    <property type="match status" value="1"/>
</dbReference>
<accession>A0A4U1FN30</accession>
<sequence length="130" mass="14771">QLPAQFWSLRAQTLPRVISLHLKSLRLAEPRVFASRLRLASSPRVFASRLRLASSPHSRVMPRLPVICLLPRRRVTLLVLQRGQRLVHLTLPRQRPASTIAVAIALAVFFTAFLTPSGYVLSSLNQYRRQ</sequence>
<evidence type="ECO:0000256" key="6">
    <source>
        <dbReference type="ARBA" id="ARBA00022946"/>
    </source>
</evidence>
<organism evidence="11 12">
    <name type="scientific">Monodon monoceros</name>
    <name type="common">Narwhal</name>
    <name type="synonym">Ceratodon monodon</name>
    <dbReference type="NCBI Taxonomy" id="40151"/>
    <lineage>
        <taxon>Eukaryota</taxon>
        <taxon>Metazoa</taxon>
        <taxon>Chordata</taxon>
        <taxon>Craniata</taxon>
        <taxon>Vertebrata</taxon>
        <taxon>Euteleostomi</taxon>
        <taxon>Mammalia</taxon>
        <taxon>Eutheria</taxon>
        <taxon>Laurasiatheria</taxon>
        <taxon>Artiodactyla</taxon>
        <taxon>Whippomorpha</taxon>
        <taxon>Cetacea</taxon>
        <taxon>Odontoceti</taxon>
        <taxon>Monodontidae</taxon>
        <taxon>Monodon</taxon>
    </lineage>
</organism>
<protein>
    <recommendedName>
        <fullName evidence="10">Cytochrome c oxidase subunit 8</fullName>
    </recommendedName>
    <alternativeName>
        <fullName evidence="10">Cytochrome c oxidase polypeptide VIII</fullName>
    </alternativeName>
</protein>
<feature type="non-terminal residue" evidence="11">
    <location>
        <position position="1"/>
    </location>
</feature>
<evidence type="ECO:0000256" key="10">
    <source>
        <dbReference type="RuleBase" id="RU368101"/>
    </source>
</evidence>
<keyword evidence="9 10" id="KW-0472">Membrane</keyword>
<comment type="subcellular location">
    <subcellularLocation>
        <location evidence="1 10">Mitochondrion inner membrane</location>
        <topology evidence="1 10">Single-pass membrane protein</topology>
    </subcellularLocation>
</comment>
<evidence type="ECO:0000256" key="2">
    <source>
        <dbReference type="ARBA" id="ARBA00004673"/>
    </source>
</evidence>
<dbReference type="Proteomes" id="UP000308365">
    <property type="component" value="Unassembled WGS sequence"/>
</dbReference>
<dbReference type="SUPFAM" id="SSF81431">
    <property type="entry name" value="Mitochondrial cytochrome c oxidase subunit VIIIb (aka IX)"/>
    <property type="match status" value="1"/>
</dbReference>
<keyword evidence="5 10" id="KW-0999">Mitochondrion inner membrane</keyword>
<evidence type="ECO:0000256" key="3">
    <source>
        <dbReference type="ARBA" id="ARBA00010117"/>
    </source>
</evidence>
<keyword evidence="4 10" id="KW-0812">Transmembrane</keyword>
<dbReference type="InterPro" id="IPR003205">
    <property type="entry name" value="Cyt_c_oxidase_su8"/>
</dbReference>
<dbReference type="EMBL" id="RWIC01000054">
    <property type="protein sequence ID" value="TKC51304.1"/>
    <property type="molecule type" value="Genomic_DNA"/>
</dbReference>
<evidence type="ECO:0000256" key="8">
    <source>
        <dbReference type="ARBA" id="ARBA00023128"/>
    </source>
</evidence>
<dbReference type="GO" id="GO:0006123">
    <property type="term" value="P:mitochondrial electron transport, cytochrome c to oxygen"/>
    <property type="evidence" value="ECO:0007669"/>
    <property type="project" value="UniProtKB-UniRule"/>
</dbReference>
<reference evidence="12" key="1">
    <citation type="journal article" date="2019" name="IScience">
        <title>Narwhal Genome Reveals Long-Term Low Genetic Diversity despite Current Large Abundance Size.</title>
        <authorList>
            <person name="Westbury M.V."/>
            <person name="Petersen B."/>
            <person name="Garde E."/>
            <person name="Heide-Jorgensen M.P."/>
            <person name="Lorenzen E.D."/>
        </authorList>
    </citation>
    <scope>NUCLEOTIDE SEQUENCE [LARGE SCALE GENOMIC DNA]</scope>
</reference>
<dbReference type="GO" id="GO:0005743">
    <property type="term" value="C:mitochondrial inner membrane"/>
    <property type="evidence" value="ECO:0007669"/>
    <property type="project" value="UniProtKB-SubCell"/>
</dbReference>
<name>A0A4U1FN30_MONMO</name>
<comment type="subunit">
    <text evidence="10">Component of the cytochrome c oxidase (complex IV, CIV), a multisubunit enzyme composed of 14 subunits. The complex is composed of a catalytic core of 3 subunits MT-CO1, MT-CO2 and MT-CO3, encoded in the mitochondrial DNA, and 11 supernumerary subunits COX4I, COX5A, COX5B, COX6A, COX6B, COX6C, COX7A, COX7B, COX7C, COX8 and NDUFA4, which are encoded in the nuclear genome. The complex exists as a monomer or a dimer and forms supercomplexes (SCs) in the inner mitochondrial membrane with NADH-ubiquinone oxidoreductase (complex I, CI) and ubiquinol-cytochrome c oxidoreductase (cytochrome b-c1 complex, complex III, CIII), resulting in different assemblies (supercomplex SCI(1)III(2)IV(1) and megacomplex MCI(2)III(2)IV(2)).</text>
</comment>
<feature type="transmembrane region" description="Helical" evidence="10">
    <location>
        <begin position="100"/>
        <end position="121"/>
    </location>
</feature>
<evidence type="ECO:0000256" key="7">
    <source>
        <dbReference type="ARBA" id="ARBA00022989"/>
    </source>
</evidence>
<evidence type="ECO:0000313" key="11">
    <source>
        <dbReference type="EMBL" id="TKC51304.1"/>
    </source>
</evidence>
<comment type="similarity">
    <text evidence="3 10">Belongs to the cytochrome c oxidase VIII family.</text>
</comment>